<dbReference type="CDD" id="cd05233">
    <property type="entry name" value="SDR_c"/>
    <property type="match status" value="1"/>
</dbReference>
<sequence>MRENTTSPARSPSSPEPASGWAWPPPAPSPSPAAVALTDINEAALNLAARELADAGHQVLAIVCDVSDEDQAAAAAVDRTVETFGRLDMAYNNAGIQIPPSDAAHQPARHRRGDRPDGPVAVQPGSRLRHRRRAARRRRLRRPLTHPAAQRVTASGACALSSDSASRSPILNIDMSYLQRSPGGSVVDPASVGS</sequence>
<dbReference type="Gene3D" id="3.40.50.720">
    <property type="entry name" value="NAD(P)-binding Rossmann-like Domain"/>
    <property type="match status" value="1"/>
</dbReference>
<dbReference type="Pfam" id="PF13561">
    <property type="entry name" value="adh_short_C2"/>
    <property type="match status" value="1"/>
</dbReference>
<dbReference type="SUPFAM" id="SSF51735">
    <property type="entry name" value="NAD(P)-binding Rossmann-fold domains"/>
    <property type="match status" value="1"/>
</dbReference>
<comment type="similarity">
    <text evidence="1">Belongs to the short-chain dehydrogenases/reductases (SDR) family.</text>
</comment>
<evidence type="ECO:0000313" key="4">
    <source>
        <dbReference type="EMBL" id="MBB5783353.1"/>
    </source>
</evidence>
<evidence type="ECO:0000256" key="2">
    <source>
        <dbReference type="ARBA" id="ARBA00023002"/>
    </source>
</evidence>
<proteinExistence type="inferred from homology"/>
<gene>
    <name evidence="4" type="ORF">HD596_010109</name>
</gene>
<feature type="region of interest" description="Disordered" evidence="3">
    <location>
        <begin position="1"/>
        <end position="34"/>
    </location>
</feature>
<dbReference type="GO" id="GO:0016491">
    <property type="term" value="F:oxidoreductase activity"/>
    <property type="evidence" value="ECO:0007669"/>
    <property type="project" value="UniProtKB-KW"/>
</dbReference>
<name>A0A7W9GGN5_9ACTN</name>
<evidence type="ECO:0000313" key="5">
    <source>
        <dbReference type="Proteomes" id="UP000579153"/>
    </source>
</evidence>
<keyword evidence="5" id="KW-1185">Reference proteome</keyword>
<feature type="compositionally biased region" description="Basic residues" evidence="3">
    <location>
        <begin position="127"/>
        <end position="144"/>
    </location>
</feature>
<keyword evidence="2" id="KW-0560">Oxidoreductase</keyword>
<dbReference type="AlphaFoldDB" id="A0A7W9GGN5"/>
<comment type="caution">
    <text evidence="4">The sequence shown here is derived from an EMBL/GenBank/DDBJ whole genome shotgun (WGS) entry which is preliminary data.</text>
</comment>
<dbReference type="EMBL" id="JACHMB010000001">
    <property type="protein sequence ID" value="MBB5783353.1"/>
    <property type="molecule type" value="Genomic_DNA"/>
</dbReference>
<organism evidence="4 5">
    <name type="scientific">Nonomuraea jabiensis</name>
    <dbReference type="NCBI Taxonomy" id="882448"/>
    <lineage>
        <taxon>Bacteria</taxon>
        <taxon>Bacillati</taxon>
        <taxon>Actinomycetota</taxon>
        <taxon>Actinomycetes</taxon>
        <taxon>Streptosporangiales</taxon>
        <taxon>Streptosporangiaceae</taxon>
        <taxon>Nonomuraea</taxon>
    </lineage>
</organism>
<feature type="compositionally biased region" description="Low complexity" evidence="3">
    <location>
        <begin position="7"/>
        <end position="22"/>
    </location>
</feature>
<evidence type="ECO:0000256" key="3">
    <source>
        <dbReference type="SAM" id="MobiDB-lite"/>
    </source>
</evidence>
<feature type="region of interest" description="Disordered" evidence="3">
    <location>
        <begin position="96"/>
        <end position="165"/>
    </location>
</feature>
<protein>
    <submittedName>
        <fullName evidence="4">NAD(P)-dependent dehydrogenase (Short-subunit alcohol dehydrogenase family)</fullName>
    </submittedName>
</protein>
<dbReference type="InterPro" id="IPR002347">
    <property type="entry name" value="SDR_fam"/>
</dbReference>
<dbReference type="PANTHER" id="PTHR43669:SF3">
    <property type="entry name" value="ALCOHOL DEHYDROGENASE, PUTATIVE (AFU_ORTHOLOGUE AFUA_3G03445)-RELATED"/>
    <property type="match status" value="1"/>
</dbReference>
<reference evidence="4 5" key="1">
    <citation type="submission" date="2020-08" db="EMBL/GenBank/DDBJ databases">
        <title>Sequencing the genomes of 1000 actinobacteria strains.</title>
        <authorList>
            <person name="Klenk H.-P."/>
        </authorList>
    </citation>
    <scope>NUCLEOTIDE SEQUENCE [LARGE SCALE GENOMIC DNA]</scope>
    <source>
        <strain evidence="4 5">DSM 45507</strain>
    </source>
</reference>
<dbReference type="Proteomes" id="UP000579153">
    <property type="component" value="Unassembled WGS sequence"/>
</dbReference>
<dbReference type="InterPro" id="IPR036291">
    <property type="entry name" value="NAD(P)-bd_dom_sf"/>
</dbReference>
<evidence type="ECO:0000256" key="1">
    <source>
        <dbReference type="ARBA" id="ARBA00006484"/>
    </source>
</evidence>
<dbReference type="PANTHER" id="PTHR43669">
    <property type="entry name" value="5-KETO-D-GLUCONATE 5-REDUCTASE"/>
    <property type="match status" value="1"/>
</dbReference>
<accession>A0A7W9GGN5</accession>